<feature type="compositionally biased region" description="Basic residues" evidence="1">
    <location>
        <begin position="98"/>
        <end position="109"/>
    </location>
</feature>
<accession>A0A835FCS5</accession>
<dbReference type="Proteomes" id="UP000636709">
    <property type="component" value="Unassembled WGS sequence"/>
</dbReference>
<evidence type="ECO:0000313" key="2">
    <source>
        <dbReference type="EMBL" id="KAF8742494.1"/>
    </source>
</evidence>
<evidence type="ECO:0000313" key="3">
    <source>
        <dbReference type="Proteomes" id="UP000636709"/>
    </source>
</evidence>
<name>A0A835FCS5_9POAL</name>
<feature type="compositionally biased region" description="Low complexity" evidence="1">
    <location>
        <begin position="81"/>
        <end position="92"/>
    </location>
</feature>
<feature type="region of interest" description="Disordered" evidence="1">
    <location>
        <begin position="68"/>
        <end position="109"/>
    </location>
</feature>
<comment type="caution">
    <text evidence="2">The sequence shown here is derived from an EMBL/GenBank/DDBJ whole genome shotgun (WGS) entry which is preliminary data.</text>
</comment>
<proteinExistence type="predicted"/>
<keyword evidence="3" id="KW-1185">Reference proteome</keyword>
<dbReference type="EMBL" id="JACEFO010001285">
    <property type="protein sequence ID" value="KAF8742494.1"/>
    <property type="molecule type" value="Genomic_DNA"/>
</dbReference>
<dbReference type="AlphaFoldDB" id="A0A835FCS5"/>
<organism evidence="2 3">
    <name type="scientific">Digitaria exilis</name>
    <dbReference type="NCBI Taxonomy" id="1010633"/>
    <lineage>
        <taxon>Eukaryota</taxon>
        <taxon>Viridiplantae</taxon>
        <taxon>Streptophyta</taxon>
        <taxon>Embryophyta</taxon>
        <taxon>Tracheophyta</taxon>
        <taxon>Spermatophyta</taxon>
        <taxon>Magnoliopsida</taxon>
        <taxon>Liliopsida</taxon>
        <taxon>Poales</taxon>
        <taxon>Poaceae</taxon>
        <taxon>PACMAD clade</taxon>
        <taxon>Panicoideae</taxon>
        <taxon>Panicodae</taxon>
        <taxon>Paniceae</taxon>
        <taxon>Anthephorinae</taxon>
        <taxon>Digitaria</taxon>
    </lineage>
</organism>
<gene>
    <name evidence="2" type="ORF">HU200_013610</name>
</gene>
<evidence type="ECO:0000256" key="1">
    <source>
        <dbReference type="SAM" id="MobiDB-lite"/>
    </source>
</evidence>
<reference evidence="2" key="1">
    <citation type="submission" date="2020-07" db="EMBL/GenBank/DDBJ databases">
        <title>Genome sequence and genetic diversity analysis of an under-domesticated orphan crop, white fonio (Digitaria exilis).</title>
        <authorList>
            <person name="Bennetzen J.L."/>
            <person name="Chen S."/>
            <person name="Ma X."/>
            <person name="Wang X."/>
            <person name="Yssel A.E.J."/>
            <person name="Chaluvadi S.R."/>
            <person name="Johnson M."/>
            <person name="Gangashetty P."/>
            <person name="Hamidou F."/>
            <person name="Sanogo M.D."/>
            <person name="Zwaenepoel A."/>
            <person name="Wallace J."/>
            <person name="Van De Peer Y."/>
            <person name="Van Deynze A."/>
        </authorList>
    </citation>
    <scope>NUCLEOTIDE SEQUENCE</scope>
    <source>
        <tissue evidence="2">Leaves</tissue>
    </source>
</reference>
<protein>
    <submittedName>
        <fullName evidence="2">Uncharacterized protein</fullName>
    </submittedName>
</protein>
<sequence length="109" mass="12523">MAFSGRIKELVKKYGKVAIGVHVSRLLRLDRRPLCRHQQQRRRRSRLPQIRHLPRRRRGWVADEALRDARPAAQTQRCPARRPGAAAAQPDGGARGVERRRAHARGTLQ</sequence>